<dbReference type="PROSITE" id="PS00217">
    <property type="entry name" value="SUGAR_TRANSPORT_2"/>
    <property type="match status" value="1"/>
</dbReference>
<sequence length="516" mass="57792">MTQPSESKKIWQVIAASSVGTLIEWYDFYIFGSLATVIAEQFFPKTNPTAALLSTLATFAAGFIVRPFGALVFGRLGDLIGRKYTFLLTLILMGGSTFAIGLIPGYATIGFAAPLLVLLLRLLQGLALGGEYGGAATYVAEHAPPHRRGYYTSWIQTTATLGLFLSLGVILITRHYLAADLTTSIQRFNDWGWRIPFWASILLVVVSIYIRMRMNESPLFAKLKSEGKVSVNPLKESFGHKANLKMVLLALFGATMGQGVVWYTGQFYAQSFLETVCRIDFDQSRTIIIWAILFATPFFVVFGGWSDKIGRKWIMLIGMLLAVCTYQYIFKQFLNITQPTGKTELAEHRKFLGEKTVLLPKSKTDSIQLRTWEVHYTDGAVFHEIKQDTLWTDPTRAAVTKTATVYDEKKLDTWAYRKIVGWMFVLILYVTMVYGPIAAFLVELFPTRIRYTSMSLPYHIGNGVFGGLTPFIATLLTTIYVTDKLSGLWYTIIIGAVCFFIGAVYISNRIDADVND</sequence>
<keyword evidence="4 7" id="KW-0812">Transmembrane</keyword>
<feature type="transmembrane region" description="Helical" evidence="7">
    <location>
        <begin position="487"/>
        <end position="506"/>
    </location>
</feature>
<dbReference type="PROSITE" id="PS50850">
    <property type="entry name" value="MFS"/>
    <property type="match status" value="1"/>
</dbReference>
<dbReference type="FunFam" id="1.20.1250.20:FF:000001">
    <property type="entry name" value="Dicarboxylate MFS transporter"/>
    <property type="match status" value="1"/>
</dbReference>
<organism evidence="9 10">
    <name type="scientific">Niastella yeongjuensis</name>
    <dbReference type="NCBI Taxonomy" id="354355"/>
    <lineage>
        <taxon>Bacteria</taxon>
        <taxon>Pseudomonadati</taxon>
        <taxon>Bacteroidota</taxon>
        <taxon>Chitinophagia</taxon>
        <taxon>Chitinophagales</taxon>
        <taxon>Chitinophagaceae</taxon>
        <taxon>Niastella</taxon>
    </lineage>
</organism>
<evidence type="ECO:0000256" key="5">
    <source>
        <dbReference type="ARBA" id="ARBA00022989"/>
    </source>
</evidence>
<evidence type="ECO:0000256" key="4">
    <source>
        <dbReference type="ARBA" id="ARBA00022692"/>
    </source>
</evidence>
<evidence type="ECO:0000256" key="1">
    <source>
        <dbReference type="ARBA" id="ARBA00004651"/>
    </source>
</evidence>
<evidence type="ECO:0000313" key="9">
    <source>
        <dbReference type="EMBL" id="OQP50739.1"/>
    </source>
</evidence>
<evidence type="ECO:0000256" key="3">
    <source>
        <dbReference type="ARBA" id="ARBA00022475"/>
    </source>
</evidence>
<feature type="transmembrane region" description="Helical" evidence="7">
    <location>
        <begin position="85"/>
        <end position="103"/>
    </location>
</feature>
<feature type="transmembrane region" description="Helical" evidence="7">
    <location>
        <begin position="463"/>
        <end position="481"/>
    </location>
</feature>
<dbReference type="PANTHER" id="PTHR43045">
    <property type="entry name" value="SHIKIMATE TRANSPORTER"/>
    <property type="match status" value="1"/>
</dbReference>
<feature type="transmembrane region" description="Helical" evidence="7">
    <location>
        <begin position="109"/>
        <end position="129"/>
    </location>
</feature>
<feature type="transmembrane region" description="Helical" evidence="7">
    <location>
        <begin position="12"/>
        <end position="31"/>
    </location>
</feature>
<name>A0A1V9EX93_9BACT</name>
<dbReference type="PANTHER" id="PTHR43045:SF7">
    <property type="entry name" value="MAJOR FACILITATOR SUPERFAMILY TRANSPORTER"/>
    <property type="match status" value="1"/>
</dbReference>
<reference evidence="10" key="1">
    <citation type="submission" date="2016-04" db="EMBL/GenBank/DDBJ databases">
        <authorList>
            <person name="Chen L."/>
            <person name="Zhuang W."/>
            <person name="Wang G."/>
        </authorList>
    </citation>
    <scope>NUCLEOTIDE SEQUENCE [LARGE SCALE GENOMIC DNA]</scope>
    <source>
        <strain evidence="10">17621</strain>
    </source>
</reference>
<evidence type="ECO:0000256" key="7">
    <source>
        <dbReference type="SAM" id="Phobius"/>
    </source>
</evidence>
<evidence type="ECO:0000256" key="2">
    <source>
        <dbReference type="ARBA" id="ARBA00022448"/>
    </source>
</evidence>
<feature type="transmembrane region" description="Helical" evidence="7">
    <location>
        <begin position="287"/>
        <end position="306"/>
    </location>
</feature>
<dbReference type="Pfam" id="PF00083">
    <property type="entry name" value="Sugar_tr"/>
    <property type="match status" value="1"/>
</dbReference>
<feature type="domain" description="Major facilitator superfamily (MFS) profile" evidence="8">
    <location>
        <begin position="13"/>
        <end position="514"/>
    </location>
</feature>
<gene>
    <name evidence="9" type="ORF">A4H97_02555</name>
</gene>
<evidence type="ECO:0000313" key="10">
    <source>
        <dbReference type="Proteomes" id="UP000192610"/>
    </source>
</evidence>
<feature type="transmembrane region" description="Helical" evidence="7">
    <location>
        <begin position="51"/>
        <end position="73"/>
    </location>
</feature>
<comment type="subcellular location">
    <subcellularLocation>
        <location evidence="1">Cell membrane</location>
        <topology evidence="1">Multi-pass membrane protein</topology>
    </subcellularLocation>
</comment>
<protein>
    <submittedName>
        <fullName evidence="9">MFS transporter</fullName>
    </submittedName>
</protein>
<feature type="transmembrane region" description="Helical" evidence="7">
    <location>
        <begin position="191"/>
        <end position="210"/>
    </location>
</feature>
<dbReference type="EMBL" id="LVXG01000012">
    <property type="protein sequence ID" value="OQP50739.1"/>
    <property type="molecule type" value="Genomic_DNA"/>
</dbReference>
<dbReference type="InterPro" id="IPR020846">
    <property type="entry name" value="MFS_dom"/>
</dbReference>
<dbReference type="InterPro" id="IPR036259">
    <property type="entry name" value="MFS_trans_sf"/>
</dbReference>
<keyword evidence="3" id="KW-1003">Cell membrane</keyword>
<dbReference type="Proteomes" id="UP000192610">
    <property type="component" value="Unassembled WGS sequence"/>
</dbReference>
<dbReference type="InterPro" id="IPR005829">
    <property type="entry name" value="Sugar_transporter_CS"/>
</dbReference>
<evidence type="ECO:0000259" key="8">
    <source>
        <dbReference type="PROSITE" id="PS50850"/>
    </source>
</evidence>
<dbReference type="SUPFAM" id="SSF103473">
    <property type="entry name" value="MFS general substrate transporter"/>
    <property type="match status" value="1"/>
</dbReference>
<feature type="transmembrane region" description="Helical" evidence="7">
    <location>
        <begin position="150"/>
        <end position="171"/>
    </location>
</feature>
<feature type="transmembrane region" description="Helical" evidence="7">
    <location>
        <begin position="247"/>
        <end position="267"/>
    </location>
</feature>
<keyword evidence="5 7" id="KW-1133">Transmembrane helix</keyword>
<evidence type="ECO:0000256" key="6">
    <source>
        <dbReference type="ARBA" id="ARBA00023136"/>
    </source>
</evidence>
<keyword evidence="2" id="KW-0813">Transport</keyword>
<dbReference type="Gene3D" id="1.20.1250.20">
    <property type="entry name" value="MFS general substrate transporter like domains"/>
    <property type="match status" value="2"/>
</dbReference>
<feature type="transmembrane region" description="Helical" evidence="7">
    <location>
        <begin position="313"/>
        <end position="330"/>
    </location>
</feature>
<keyword evidence="6 7" id="KW-0472">Membrane</keyword>
<dbReference type="AlphaFoldDB" id="A0A1V9EX93"/>
<accession>A0A1V9EX93</accession>
<dbReference type="OrthoDB" id="9783227at2"/>
<proteinExistence type="predicted"/>
<comment type="caution">
    <text evidence="9">The sequence shown here is derived from an EMBL/GenBank/DDBJ whole genome shotgun (WGS) entry which is preliminary data.</text>
</comment>
<feature type="transmembrane region" description="Helical" evidence="7">
    <location>
        <begin position="419"/>
        <end position="442"/>
    </location>
</feature>
<keyword evidence="10" id="KW-1185">Reference proteome</keyword>
<dbReference type="STRING" id="354355.SAMN05660816_00433"/>
<dbReference type="GO" id="GO:0022857">
    <property type="term" value="F:transmembrane transporter activity"/>
    <property type="evidence" value="ECO:0007669"/>
    <property type="project" value="InterPro"/>
</dbReference>
<dbReference type="GO" id="GO:0005886">
    <property type="term" value="C:plasma membrane"/>
    <property type="evidence" value="ECO:0007669"/>
    <property type="project" value="UniProtKB-SubCell"/>
</dbReference>
<dbReference type="RefSeq" id="WP_081199089.1">
    <property type="nucleotide sequence ID" value="NZ_FOCZ01000001.1"/>
</dbReference>
<dbReference type="InterPro" id="IPR005828">
    <property type="entry name" value="MFS_sugar_transport-like"/>
</dbReference>